<evidence type="ECO:0000256" key="4">
    <source>
        <dbReference type="ARBA" id="ARBA00022737"/>
    </source>
</evidence>
<sequence length="538" mass="56686">MAGISIEAGSALAQTIQNAAQAKLMDAGWAAEENDTTLSEYVTMMLVNGKDFQSVQSELGGELLGVGEDDPTVADFTRWLFEHANAVARPQQTQGEPDLGATTQEPSMQVDGQGQNMQDQAMADDAAPPGDDVPSGPKAMRNGDPASRGRGRGGRMLGQITRSMDRSSDDPLRRIKGAASGGVGRIDAHAARPPRGPRGGTLASGVQRTMNGRPGAAVAQMNPMMQQGAQMVGSDPNMQMQFMQMMEMQAQMMAQFMGNGQPPKPGGFQSGGRGGKPIADRLGGRRGGGSFQGRVKKEGDGEGNAMSLDKPLSDSKPAFDTMCKFNHMCTIDTCPFAHQSPANTRPHITLDMSDTCMYGAACTNNKCLARHPSPAQRQQHKKETLCKFFPNCSYGAACPFRHPDQPPCRNGGDCKVEGCPFAHSTIMCRYDPCTRGVCAYKHAEGQKRGKYEDKVWKANGGADGANHLAGGEPMDHAAAGKSDRFAELFKEGDGMDEELILPGQNGDAAATGGQNGGPAASSAPGGDAGQEGMPQVAS</sequence>
<keyword evidence="3 8" id="KW-0479">Metal-binding</keyword>
<reference evidence="11 12" key="1">
    <citation type="submission" date="2017-03" db="EMBL/GenBank/DDBJ databases">
        <title>Genomes of endolithic fungi from Antarctica.</title>
        <authorList>
            <person name="Coleine C."/>
            <person name="Masonjones S."/>
            <person name="Stajich J.E."/>
        </authorList>
    </citation>
    <scope>NUCLEOTIDE SEQUENCE [LARGE SCALE GENOMIC DNA]</scope>
    <source>
        <strain evidence="11 12">CCFEE 6315</strain>
    </source>
</reference>
<dbReference type="Proteomes" id="UP000308549">
    <property type="component" value="Unassembled WGS sequence"/>
</dbReference>
<dbReference type="Gene3D" id="1.10.340.40">
    <property type="entry name" value="Nuclear abundant poly(A) RNA-bind protein 2, N-terminal domain"/>
    <property type="match status" value="1"/>
</dbReference>
<name>A0A4U0TKL8_9PEZI</name>
<evidence type="ECO:0000256" key="1">
    <source>
        <dbReference type="ARBA" id="ARBA00004123"/>
    </source>
</evidence>
<keyword evidence="12" id="KW-1185">Reference proteome</keyword>
<dbReference type="PANTHER" id="PTHR14738">
    <property type="entry name" value="ZINC FINGER CCCH DOMAIN-CONTAINING PROTEIN 14"/>
    <property type="match status" value="1"/>
</dbReference>
<evidence type="ECO:0000256" key="8">
    <source>
        <dbReference type="PROSITE-ProRule" id="PRU00723"/>
    </source>
</evidence>
<proteinExistence type="inferred from homology"/>
<keyword evidence="4" id="KW-0677">Repeat</keyword>
<dbReference type="OrthoDB" id="438553at2759"/>
<dbReference type="Gene3D" id="4.10.1000.30">
    <property type="match status" value="1"/>
</dbReference>
<dbReference type="Pfam" id="PF22683">
    <property type="entry name" value="Nab2-like_zf-CCCH"/>
    <property type="match status" value="1"/>
</dbReference>
<feature type="region of interest" description="Disordered" evidence="9">
    <location>
        <begin position="88"/>
        <end position="207"/>
    </location>
</feature>
<dbReference type="GO" id="GO:0008143">
    <property type="term" value="F:poly(A) binding"/>
    <property type="evidence" value="ECO:0007669"/>
    <property type="project" value="InterPro"/>
</dbReference>
<evidence type="ECO:0000313" key="11">
    <source>
        <dbReference type="EMBL" id="TKA22430.1"/>
    </source>
</evidence>
<keyword evidence="5 8" id="KW-0863">Zinc-finger</keyword>
<evidence type="ECO:0000256" key="6">
    <source>
        <dbReference type="ARBA" id="ARBA00022833"/>
    </source>
</evidence>
<evidence type="ECO:0000256" key="5">
    <source>
        <dbReference type="ARBA" id="ARBA00022771"/>
    </source>
</evidence>
<accession>A0A4U0TKL8</accession>
<dbReference type="PANTHER" id="PTHR14738:SF29">
    <property type="entry name" value="ZINC FINGER CCCH DOMAIN-CONTAINING PROTEIN 14"/>
    <property type="match status" value="1"/>
</dbReference>
<dbReference type="InterPro" id="IPR000571">
    <property type="entry name" value="Znf_CCCH"/>
</dbReference>
<keyword evidence="6 8" id="KW-0862">Zinc</keyword>
<evidence type="ECO:0000313" key="12">
    <source>
        <dbReference type="Proteomes" id="UP000308549"/>
    </source>
</evidence>
<comment type="caution">
    <text evidence="11">The sequence shown here is derived from an EMBL/GenBank/DDBJ whole genome shotgun (WGS) entry which is preliminary data.</text>
</comment>
<dbReference type="Gene3D" id="4.10.1000.40">
    <property type="match status" value="1"/>
</dbReference>
<feature type="region of interest" description="Disordered" evidence="9">
    <location>
        <begin position="259"/>
        <end position="313"/>
    </location>
</feature>
<feature type="zinc finger region" description="C3H1-type" evidence="8">
    <location>
        <begin position="381"/>
        <end position="405"/>
    </location>
</feature>
<comment type="subcellular location">
    <subcellularLocation>
        <location evidence="1">Nucleus</location>
    </subcellularLocation>
</comment>
<dbReference type="EMBL" id="NAJL01000075">
    <property type="protein sequence ID" value="TKA22430.1"/>
    <property type="molecule type" value="Genomic_DNA"/>
</dbReference>
<dbReference type="GO" id="GO:0005634">
    <property type="term" value="C:nucleus"/>
    <property type="evidence" value="ECO:0007669"/>
    <property type="project" value="UniProtKB-SubCell"/>
</dbReference>
<keyword evidence="7" id="KW-0539">Nucleus</keyword>
<dbReference type="PROSITE" id="PS50103">
    <property type="entry name" value="ZF_C3H1"/>
    <property type="match status" value="1"/>
</dbReference>
<evidence type="ECO:0000256" key="7">
    <source>
        <dbReference type="ARBA" id="ARBA00023242"/>
    </source>
</evidence>
<evidence type="ECO:0000256" key="9">
    <source>
        <dbReference type="SAM" id="MobiDB-lite"/>
    </source>
</evidence>
<gene>
    <name evidence="11" type="ORF">B0A50_07936</name>
</gene>
<dbReference type="InterPro" id="IPR055046">
    <property type="entry name" value="Nab2-like_Znf-CCCH"/>
</dbReference>
<feature type="region of interest" description="Disordered" evidence="9">
    <location>
        <begin position="492"/>
        <end position="538"/>
    </location>
</feature>
<feature type="compositionally biased region" description="Low complexity" evidence="9">
    <location>
        <begin position="111"/>
        <end position="137"/>
    </location>
</feature>
<evidence type="ECO:0000256" key="3">
    <source>
        <dbReference type="ARBA" id="ARBA00022723"/>
    </source>
</evidence>
<dbReference type="InterPro" id="IPR040366">
    <property type="entry name" value="Nab2/ZC3H14"/>
</dbReference>
<dbReference type="GO" id="GO:0043488">
    <property type="term" value="P:regulation of mRNA stability"/>
    <property type="evidence" value="ECO:0007669"/>
    <property type="project" value="InterPro"/>
</dbReference>
<dbReference type="SMART" id="SM00356">
    <property type="entry name" value="ZnF_C3H1"/>
    <property type="match status" value="1"/>
</dbReference>
<evidence type="ECO:0000256" key="2">
    <source>
        <dbReference type="ARBA" id="ARBA00008423"/>
    </source>
</evidence>
<comment type="similarity">
    <text evidence="2">Belongs to the ZC3H14 family.</text>
</comment>
<dbReference type="GO" id="GO:0008270">
    <property type="term" value="F:zinc ion binding"/>
    <property type="evidence" value="ECO:0007669"/>
    <property type="project" value="UniProtKB-KW"/>
</dbReference>
<dbReference type="GO" id="GO:0005737">
    <property type="term" value="C:cytoplasm"/>
    <property type="evidence" value="ECO:0007669"/>
    <property type="project" value="TreeGrafter"/>
</dbReference>
<feature type="domain" description="C3H1-type" evidence="10">
    <location>
        <begin position="381"/>
        <end position="405"/>
    </location>
</feature>
<protein>
    <recommendedName>
        <fullName evidence="10">C3H1-type domain-containing protein</fullName>
    </recommendedName>
</protein>
<dbReference type="InterPro" id="IPR043094">
    <property type="entry name" value="Nab2/ZC3H14_N_sf"/>
</dbReference>
<feature type="compositionally biased region" description="Basic and acidic residues" evidence="9">
    <location>
        <begin position="163"/>
        <end position="173"/>
    </location>
</feature>
<dbReference type="Pfam" id="PF14608">
    <property type="entry name" value="zf-CCCH_2"/>
    <property type="match status" value="3"/>
</dbReference>
<dbReference type="AlphaFoldDB" id="A0A4U0TKL8"/>
<feature type="compositionally biased region" description="Polar residues" evidence="9">
    <location>
        <begin position="90"/>
        <end position="107"/>
    </location>
</feature>
<evidence type="ECO:0000259" key="10">
    <source>
        <dbReference type="PROSITE" id="PS50103"/>
    </source>
</evidence>
<organism evidence="11 12">
    <name type="scientific">Salinomyces thailandicus</name>
    <dbReference type="NCBI Taxonomy" id="706561"/>
    <lineage>
        <taxon>Eukaryota</taxon>
        <taxon>Fungi</taxon>
        <taxon>Dikarya</taxon>
        <taxon>Ascomycota</taxon>
        <taxon>Pezizomycotina</taxon>
        <taxon>Dothideomycetes</taxon>
        <taxon>Dothideomycetidae</taxon>
        <taxon>Mycosphaerellales</taxon>
        <taxon>Teratosphaeriaceae</taxon>
        <taxon>Salinomyces</taxon>
    </lineage>
</organism>